<evidence type="ECO:0000256" key="1">
    <source>
        <dbReference type="SAM" id="MobiDB-lite"/>
    </source>
</evidence>
<gene>
    <name evidence="3" type="ORF">C8F04DRAFT_1255747</name>
</gene>
<organism evidence="3 4">
    <name type="scientific">Mycena alexandri</name>
    <dbReference type="NCBI Taxonomy" id="1745969"/>
    <lineage>
        <taxon>Eukaryota</taxon>
        <taxon>Fungi</taxon>
        <taxon>Dikarya</taxon>
        <taxon>Basidiomycota</taxon>
        <taxon>Agaricomycotina</taxon>
        <taxon>Agaricomycetes</taxon>
        <taxon>Agaricomycetidae</taxon>
        <taxon>Agaricales</taxon>
        <taxon>Marasmiineae</taxon>
        <taxon>Mycenaceae</taxon>
        <taxon>Mycena</taxon>
    </lineage>
</organism>
<dbReference type="InterPro" id="IPR011320">
    <property type="entry name" value="RNase_H1_N"/>
</dbReference>
<proteinExistence type="predicted"/>
<name>A0AAD6X815_9AGAR</name>
<feature type="compositionally biased region" description="Polar residues" evidence="1">
    <location>
        <begin position="1"/>
        <end position="12"/>
    </location>
</feature>
<evidence type="ECO:0000259" key="2">
    <source>
        <dbReference type="Pfam" id="PF01693"/>
    </source>
</evidence>
<feature type="region of interest" description="Disordered" evidence="1">
    <location>
        <begin position="1"/>
        <end position="71"/>
    </location>
</feature>
<evidence type="ECO:0000313" key="4">
    <source>
        <dbReference type="Proteomes" id="UP001218188"/>
    </source>
</evidence>
<accession>A0AAD6X815</accession>
<feature type="region of interest" description="Disordered" evidence="1">
    <location>
        <begin position="84"/>
        <end position="118"/>
    </location>
</feature>
<keyword evidence="4" id="KW-1185">Reference proteome</keyword>
<dbReference type="Pfam" id="PF01693">
    <property type="entry name" value="Cauli_VI"/>
    <property type="match status" value="1"/>
</dbReference>
<evidence type="ECO:0000313" key="3">
    <source>
        <dbReference type="EMBL" id="KAJ7038825.1"/>
    </source>
</evidence>
<dbReference type="Proteomes" id="UP001218188">
    <property type="component" value="Unassembled WGS sequence"/>
</dbReference>
<sequence length="269" mass="29201">MANQLAPASSGFSCLALRPPPSYSATENVSDADNAELQELFARFSITPPDPSPRTPSPSPPPTLPTTPPRRAVRYHYHTPERSAVTTSWAEAAAKTQGVSGASPRRLDPKPKPKRKKGGYAVFSGRAVGAFHYWNDDLTRLIIGVPNSLYQGYGTFAEAQAAFEYAQAHGWTRIVAPDGSLSTTIARPPSPIGFLEEVNPLHAGRTSLWYVVYAGITPGVYASSLECSLNTLGLSSPAFESCATKEIAVEKFQRAVRENRVRSLYPKYM</sequence>
<dbReference type="AlphaFoldDB" id="A0AAD6X815"/>
<feature type="compositionally biased region" description="Pro residues" evidence="1">
    <location>
        <begin position="48"/>
        <end position="68"/>
    </location>
</feature>
<comment type="caution">
    <text evidence="3">The sequence shown here is derived from an EMBL/GenBank/DDBJ whole genome shotgun (WGS) entry which is preliminary data.</text>
</comment>
<reference evidence="3" key="1">
    <citation type="submission" date="2023-03" db="EMBL/GenBank/DDBJ databases">
        <title>Massive genome expansion in bonnet fungi (Mycena s.s.) driven by repeated elements and novel gene families across ecological guilds.</title>
        <authorList>
            <consortium name="Lawrence Berkeley National Laboratory"/>
            <person name="Harder C.B."/>
            <person name="Miyauchi S."/>
            <person name="Viragh M."/>
            <person name="Kuo A."/>
            <person name="Thoen E."/>
            <person name="Andreopoulos B."/>
            <person name="Lu D."/>
            <person name="Skrede I."/>
            <person name="Drula E."/>
            <person name="Henrissat B."/>
            <person name="Morin E."/>
            <person name="Kohler A."/>
            <person name="Barry K."/>
            <person name="LaButti K."/>
            <person name="Morin E."/>
            <person name="Salamov A."/>
            <person name="Lipzen A."/>
            <person name="Mereny Z."/>
            <person name="Hegedus B."/>
            <person name="Baldrian P."/>
            <person name="Stursova M."/>
            <person name="Weitz H."/>
            <person name="Taylor A."/>
            <person name="Grigoriev I.V."/>
            <person name="Nagy L.G."/>
            <person name="Martin F."/>
            <person name="Kauserud H."/>
        </authorList>
    </citation>
    <scope>NUCLEOTIDE SEQUENCE</scope>
    <source>
        <strain evidence="3">CBHHK200</strain>
    </source>
</reference>
<protein>
    <recommendedName>
        <fullName evidence="2">Ribonuclease H1 N-terminal domain-containing protein</fullName>
    </recommendedName>
</protein>
<dbReference type="EMBL" id="JARJCM010000030">
    <property type="protein sequence ID" value="KAJ7038825.1"/>
    <property type="molecule type" value="Genomic_DNA"/>
</dbReference>
<feature type="domain" description="Ribonuclease H1 N-terminal" evidence="2">
    <location>
        <begin position="120"/>
        <end position="162"/>
    </location>
</feature>